<evidence type="ECO:0000313" key="3">
    <source>
        <dbReference type="Proteomes" id="UP000051931"/>
    </source>
</evidence>
<comment type="caution">
    <text evidence="2">The sequence shown here is derived from an EMBL/GenBank/DDBJ whole genome shotgun (WGS) entry which is preliminary data.</text>
</comment>
<evidence type="ECO:0000256" key="1">
    <source>
        <dbReference type="ARBA" id="ARBA00022490"/>
    </source>
</evidence>
<dbReference type="InterPro" id="IPR016979">
    <property type="entry name" value="DUF2129"/>
</dbReference>
<reference evidence="2 3" key="1">
    <citation type="journal article" date="2015" name="Genome Announc.">
        <title>Expanding the biotechnology potential of lactobacilli through comparative genomics of 213 strains and associated genera.</title>
        <authorList>
            <person name="Sun Z."/>
            <person name="Harris H.M."/>
            <person name="McCann A."/>
            <person name="Guo C."/>
            <person name="Argimon S."/>
            <person name="Zhang W."/>
            <person name="Yang X."/>
            <person name="Jeffery I.B."/>
            <person name="Cooney J.C."/>
            <person name="Kagawa T.F."/>
            <person name="Liu W."/>
            <person name="Song Y."/>
            <person name="Salvetti E."/>
            <person name="Wrobel A."/>
            <person name="Rasinkangas P."/>
            <person name="Parkhill J."/>
            <person name="Rea M.C."/>
            <person name="O'Sullivan O."/>
            <person name="Ritari J."/>
            <person name="Douillard F.P."/>
            <person name="Paul Ross R."/>
            <person name="Yang R."/>
            <person name="Briner A.E."/>
            <person name="Felis G.E."/>
            <person name="de Vos W.M."/>
            <person name="Barrangou R."/>
            <person name="Klaenhammer T.R."/>
            <person name="Caufield P.W."/>
            <person name="Cui Y."/>
            <person name="Zhang H."/>
            <person name="O'Toole P.W."/>
        </authorList>
    </citation>
    <scope>NUCLEOTIDE SEQUENCE [LARGE SCALE GENOMIC DNA]</scope>
    <source>
        <strain evidence="2 3">DSM 15354</strain>
    </source>
</reference>
<keyword evidence="1" id="KW-0963">Cytoplasm</keyword>
<dbReference type="STRING" id="1122152.GCA_000425905_00174"/>
<protein>
    <submittedName>
        <fullName evidence="2">Uncharacterized protein</fullName>
    </submittedName>
</protein>
<dbReference type="RefSeq" id="WP_027825476.1">
    <property type="nucleotide sequence ID" value="NZ_AZFB01000003.1"/>
</dbReference>
<dbReference type="PATRIC" id="fig|1122152.4.peg.751"/>
<dbReference type="OrthoDB" id="2990788at2"/>
<proteinExistence type="predicted"/>
<dbReference type="AlphaFoldDB" id="A0A0R1S338"/>
<dbReference type="Pfam" id="PF09902">
    <property type="entry name" value="DUF2129"/>
    <property type="match status" value="1"/>
</dbReference>
<dbReference type="EMBL" id="AZFB01000003">
    <property type="protein sequence ID" value="KRL63495.1"/>
    <property type="molecule type" value="Genomic_DNA"/>
</dbReference>
<organism evidence="2 3">
    <name type="scientific">Lactobacillus psittaci DSM 15354</name>
    <dbReference type="NCBI Taxonomy" id="1122152"/>
    <lineage>
        <taxon>Bacteria</taxon>
        <taxon>Bacillati</taxon>
        <taxon>Bacillota</taxon>
        <taxon>Bacilli</taxon>
        <taxon>Lactobacillales</taxon>
        <taxon>Lactobacillaceae</taxon>
        <taxon>Lactobacillus</taxon>
    </lineage>
</organism>
<name>A0A0R1S338_9LACO</name>
<dbReference type="eggNOG" id="COG4471">
    <property type="taxonomic scope" value="Bacteria"/>
</dbReference>
<sequence>MSFNQDLRDTTIQARVGIVVYLNLAQDQFKLRQFGDIVYFSKRKKYCLIYVNKNVAEQVVIKLNRLHFVKKAELSPTESLDFSREHEEQLMKTLAEQAEKMIAENGDFKHENNRW</sequence>
<dbReference type="Proteomes" id="UP000051931">
    <property type="component" value="Unassembled WGS sequence"/>
</dbReference>
<gene>
    <name evidence="2" type="ORF">FC23_GL000737</name>
</gene>
<keyword evidence="3" id="KW-1185">Reference proteome</keyword>
<evidence type="ECO:0000313" key="2">
    <source>
        <dbReference type="EMBL" id="KRL63495.1"/>
    </source>
</evidence>
<accession>A0A0R1S338</accession>